<dbReference type="EC" id="1.1.1.18" evidence="3"/>
<dbReference type="InterPro" id="IPR051450">
    <property type="entry name" value="Gfo/Idh/MocA_Oxidoreductases"/>
</dbReference>
<evidence type="ECO:0000313" key="3">
    <source>
        <dbReference type="EMBL" id="ADE39167.1"/>
    </source>
</evidence>
<dbReference type="EMBL" id="CP001751">
    <property type="protein sequence ID" value="ADE39167.1"/>
    <property type="molecule type" value="Genomic_DNA"/>
</dbReference>
<keyword evidence="4" id="KW-1185">Reference proteome</keyword>
<dbReference type="InterPro" id="IPR055170">
    <property type="entry name" value="GFO_IDH_MocA-like_dom"/>
</dbReference>
<dbReference type="KEGG" id="apb:SAR116_0924"/>
<dbReference type="AlphaFoldDB" id="D5BSC0"/>
<dbReference type="OrthoDB" id="9792935at2"/>
<dbReference type="Gene3D" id="3.30.360.10">
    <property type="entry name" value="Dihydrodipicolinate Reductase, domain 2"/>
    <property type="match status" value="1"/>
</dbReference>
<feature type="domain" description="GFO/IDH/MocA-like oxidoreductase" evidence="2">
    <location>
        <begin position="131"/>
        <end position="235"/>
    </location>
</feature>
<dbReference type="PANTHER" id="PTHR43377">
    <property type="entry name" value="BILIVERDIN REDUCTASE A"/>
    <property type="match status" value="1"/>
</dbReference>
<dbReference type="Gene3D" id="3.40.50.720">
    <property type="entry name" value="NAD(P)-binding Rossmann-like Domain"/>
    <property type="match status" value="1"/>
</dbReference>
<dbReference type="Pfam" id="PF22725">
    <property type="entry name" value="GFO_IDH_MocA_C3"/>
    <property type="match status" value="1"/>
</dbReference>
<evidence type="ECO:0000259" key="1">
    <source>
        <dbReference type="Pfam" id="PF01408"/>
    </source>
</evidence>
<proteinExistence type="predicted"/>
<dbReference type="HOGENOM" id="CLU_023194_1_1_5"/>
<gene>
    <name evidence="3" type="ordered locus">SAR116_0924</name>
</gene>
<dbReference type="GO" id="GO:0050112">
    <property type="term" value="F:inositol 2-dehydrogenase (NAD+) activity"/>
    <property type="evidence" value="ECO:0007669"/>
    <property type="project" value="UniProtKB-EC"/>
</dbReference>
<dbReference type="Pfam" id="PF01408">
    <property type="entry name" value="GFO_IDH_MocA"/>
    <property type="match status" value="1"/>
</dbReference>
<keyword evidence="3" id="KW-0560">Oxidoreductase</keyword>
<name>D5BSC0_PUNMI</name>
<dbReference type="PANTHER" id="PTHR43377:SF8">
    <property type="entry name" value="BLR3664 PROTEIN"/>
    <property type="match status" value="1"/>
</dbReference>
<dbReference type="SUPFAM" id="SSF55347">
    <property type="entry name" value="Glyceraldehyde-3-phosphate dehydrogenase-like, C-terminal domain"/>
    <property type="match status" value="1"/>
</dbReference>
<reference evidence="3 4" key="1">
    <citation type="journal article" date="2010" name="J. Bacteriol.">
        <title>Complete genome sequence of "Candidatus Puniceispirillum marinum" IMCC1322, a representative of the SAR116 clade in the Alphaproteobacteria.</title>
        <authorList>
            <person name="Oh H.M."/>
            <person name="Kwon K.K."/>
            <person name="Kang I."/>
            <person name="Kang S.G."/>
            <person name="Lee J.H."/>
            <person name="Kim S.J."/>
            <person name="Cho J.C."/>
        </authorList>
    </citation>
    <scope>NUCLEOTIDE SEQUENCE [LARGE SCALE GENOMIC DNA]</scope>
    <source>
        <strain evidence="3 4">IMCC1322</strain>
    </source>
</reference>
<protein>
    <submittedName>
        <fullName evidence="3">Putative oxidoreductase</fullName>
        <ecNumber evidence="3">1.1.1.18</ecNumber>
    </submittedName>
</protein>
<dbReference type="Proteomes" id="UP000007460">
    <property type="component" value="Chromosome"/>
</dbReference>
<dbReference type="SUPFAM" id="SSF51735">
    <property type="entry name" value="NAD(P)-binding Rossmann-fold domains"/>
    <property type="match status" value="1"/>
</dbReference>
<dbReference type="GO" id="GO:0000166">
    <property type="term" value="F:nucleotide binding"/>
    <property type="evidence" value="ECO:0007669"/>
    <property type="project" value="InterPro"/>
</dbReference>
<dbReference type="eggNOG" id="COG0673">
    <property type="taxonomic scope" value="Bacteria"/>
</dbReference>
<organism evidence="3 4">
    <name type="scientific">Puniceispirillum marinum (strain IMCC1322)</name>
    <dbReference type="NCBI Taxonomy" id="488538"/>
    <lineage>
        <taxon>Bacteria</taxon>
        <taxon>Pseudomonadati</taxon>
        <taxon>Pseudomonadota</taxon>
        <taxon>Alphaproteobacteria</taxon>
        <taxon>Candidatus Puniceispirillales</taxon>
        <taxon>Candidatus Puniceispirillaceae</taxon>
        <taxon>Candidatus Puniceispirillum</taxon>
    </lineage>
</organism>
<dbReference type="RefSeq" id="WP_013045796.1">
    <property type="nucleotide sequence ID" value="NC_014010.1"/>
</dbReference>
<evidence type="ECO:0000313" key="4">
    <source>
        <dbReference type="Proteomes" id="UP000007460"/>
    </source>
</evidence>
<dbReference type="InterPro" id="IPR000683">
    <property type="entry name" value="Gfo/Idh/MocA-like_OxRdtase_N"/>
</dbReference>
<evidence type="ECO:0000259" key="2">
    <source>
        <dbReference type="Pfam" id="PF22725"/>
    </source>
</evidence>
<feature type="domain" description="Gfo/Idh/MocA-like oxidoreductase N-terminal" evidence="1">
    <location>
        <begin position="4"/>
        <end position="121"/>
    </location>
</feature>
<accession>D5BSC0</accession>
<dbReference type="InterPro" id="IPR036291">
    <property type="entry name" value="NAD(P)-bd_dom_sf"/>
</dbReference>
<sequence>MRPVKIGLVGAGVIGKRHVEALGQITEGELVAIADPLPAAAEYAVSLDVPIYKSAGEMAAKSGAEAIIIATPTERHLDDAMACMEAGAHLLIEKPITATVAEANQIIAYSTEHNLHVLVGHQRRYYPCAHKAKQMIADGALGQLIGMTGQWNAKKDTPYYEPDWRKDAKAGPVLTNLIHEMDLLRYICGDVVSVSAEVTNHNQNFDKEDAVAISLRFANQAVGTFLLSDRTPSPWTWEFGIGESDRFPKSGQNSIRFLGADAALEFPNLVLWRHDAVPGDWGNVISDTPIATDFIDAYQAQCRHLCAVVRGEEQPRITASDATKSLMATLAVMESARSGQRVTMSQ</sequence>
<dbReference type="STRING" id="488538.SAR116_0924"/>